<dbReference type="PANTHER" id="PTHR46413:SF1">
    <property type="entry name" value="HEAVY METAL-ASSOCIATED ISOPRENYLATED PLANT PROTEIN 6"/>
    <property type="match status" value="1"/>
</dbReference>
<dbReference type="EMBL" id="OZ021738">
    <property type="protein sequence ID" value="CAK9320095.1"/>
    <property type="molecule type" value="Genomic_DNA"/>
</dbReference>
<dbReference type="SUPFAM" id="SSF55008">
    <property type="entry name" value="HMA, heavy metal-associated domain"/>
    <property type="match status" value="2"/>
</dbReference>
<dbReference type="Pfam" id="PF00403">
    <property type="entry name" value="HMA"/>
    <property type="match status" value="2"/>
</dbReference>
<accession>A0ABP0YKD4</accession>
<name>A0ABP0YKD4_9ROSI</name>
<feature type="compositionally biased region" description="Basic and acidic residues" evidence="1">
    <location>
        <begin position="80"/>
        <end position="172"/>
    </location>
</feature>
<evidence type="ECO:0000313" key="4">
    <source>
        <dbReference type="Proteomes" id="UP001642487"/>
    </source>
</evidence>
<dbReference type="Gene3D" id="3.30.70.100">
    <property type="match status" value="2"/>
</dbReference>
<organism evidence="3 4">
    <name type="scientific">Citrullus colocynthis</name>
    <name type="common">colocynth</name>
    <dbReference type="NCBI Taxonomy" id="252529"/>
    <lineage>
        <taxon>Eukaryota</taxon>
        <taxon>Viridiplantae</taxon>
        <taxon>Streptophyta</taxon>
        <taxon>Embryophyta</taxon>
        <taxon>Tracheophyta</taxon>
        <taxon>Spermatophyta</taxon>
        <taxon>Magnoliopsida</taxon>
        <taxon>eudicotyledons</taxon>
        <taxon>Gunneridae</taxon>
        <taxon>Pentapetalae</taxon>
        <taxon>rosids</taxon>
        <taxon>fabids</taxon>
        <taxon>Cucurbitales</taxon>
        <taxon>Cucurbitaceae</taxon>
        <taxon>Benincaseae</taxon>
        <taxon>Citrullus</taxon>
    </lineage>
</organism>
<gene>
    <name evidence="3" type="ORF">CITCOLO1_LOCUS12136</name>
</gene>
<dbReference type="InterPro" id="IPR006121">
    <property type="entry name" value="HMA_dom"/>
</dbReference>
<feature type="compositionally biased region" description="Basic and acidic residues" evidence="1">
    <location>
        <begin position="238"/>
        <end position="269"/>
    </location>
</feature>
<sequence length="370" mass="40162">MGEKVESAKNDGEKKAGDAGQKKDDGAVTAVFKIDMHCNGCAKKVKRAVKHLDGVSDVKADPSSNKLTVIGKADPALIKTKLEQKTKKKIEIVSLQPKKDGGGDKKPDEKTEKKTDEKPEKKTDEKPEKKTDEKDEKKADGKSEKKSDEKAAKKPEEGKSDDKKADDKKAKESTVVLKMRLHCEGCIQKIRKALIKLKGVNEISVDAQKDLITVKGAIEGKDLAGYLKGKFKRSVEVVPPKKEEPAAAGSDKKEKEAGGGGGDKKENDGKAAASSSGDGGAAKMEVSKMEYSGFSYPPSTFYYDAPVYSQSQYGYAMEAQPSYPVHGFANSSGYYANQNYVHQGYAMPMYDQSHAPQMFSDENPNACSVM</sequence>
<feature type="domain" description="HMA" evidence="2">
    <location>
        <begin position="172"/>
        <end position="235"/>
    </location>
</feature>
<dbReference type="Proteomes" id="UP001642487">
    <property type="component" value="Chromosome 4"/>
</dbReference>
<feature type="region of interest" description="Disordered" evidence="1">
    <location>
        <begin position="1"/>
        <end position="25"/>
    </location>
</feature>
<evidence type="ECO:0000256" key="1">
    <source>
        <dbReference type="SAM" id="MobiDB-lite"/>
    </source>
</evidence>
<evidence type="ECO:0000313" key="3">
    <source>
        <dbReference type="EMBL" id="CAK9320095.1"/>
    </source>
</evidence>
<reference evidence="3 4" key="1">
    <citation type="submission" date="2024-03" db="EMBL/GenBank/DDBJ databases">
        <authorList>
            <person name="Gkanogiannis A."/>
            <person name="Becerra Lopez-Lavalle L."/>
        </authorList>
    </citation>
    <scope>NUCLEOTIDE SEQUENCE [LARGE SCALE GENOMIC DNA]</scope>
</reference>
<keyword evidence="4" id="KW-1185">Reference proteome</keyword>
<proteinExistence type="predicted"/>
<feature type="region of interest" description="Disordered" evidence="1">
    <location>
        <begin position="55"/>
        <end position="172"/>
    </location>
</feature>
<dbReference type="CDD" id="cd00371">
    <property type="entry name" value="HMA"/>
    <property type="match status" value="2"/>
</dbReference>
<dbReference type="PANTHER" id="PTHR46413">
    <property type="entry name" value="HEAVY METAL-ASSOCIATED ISOPRENYLATED PLANT PROTEIN 6"/>
    <property type="match status" value="1"/>
</dbReference>
<feature type="region of interest" description="Disordered" evidence="1">
    <location>
        <begin position="238"/>
        <end position="281"/>
    </location>
</feature>
<feature type="domain" description="HMA" evidence="2">
    <location>
        <begin position="27"/>
        <end position="90"/>
    </location>
</feature>
<dbReference type="PROSITE" id="PS50846">
    <property type="entry name" value="HMA_2"/>
    <property type="match status" value="2"/>
</dbReference>
<dbReference type="InterPro" id="IPR044594">
    <property type="entry name" value="HIPP01/3/5/6"/>
</dbReference>
<protein>
    <recommendedName>
        <fullName evidence="2">HMA domain-containing protein</fullName>
    </recommendedName>
</protein>
<evidence type="ECO:0000259" key="2">
    <source>
        <dbReference type="PROSITE" id="PS50846"/>
    </source>
</evidence>
<dbReference type="InterPro" id="IPR036163">
    <property type="entry name" value="HMA_dom_sf"/>
</dbReference>